<evidence type="ECO:0000313" key="2">
    <source>
        <dbReference type="Proteomes" id="UP000028045"/>
    </source>
</evidence>
<evidence type="ECO:0000313" key="1">
    <source>
        <dbReference type="EMBL" id="KEY74082.1"/>
    </source>
</evidence>
<accession>A0A084B953</accession>
<reference evidence="1 2" key="1">
    <citation type="journal article" date="2014" name="BMC Genomics">
        <title>Comparative genome sequencing reveals chemotype-specific gene clusters in the toxigenic black mold Stachybotrys.</title>
        <authorList>
            <person name="Semeiks J."/>
            <person name="Borek D."/>
            <person name="Otwinowski Z."/>
            <person name="Grishin N.V."/>
        </authorList>
    </citation>
    <scope>NUCLEOTIDE SEQUENCE [LARGE SCALE GENOMIC DNA]</scope>
    <source>
        <strain evidence="2">CBS 109288 / IBT 7711</strain>
    </source>
</reference>
<dbReference type="EMBL" id="KL647661">
    <property type="protein sequence ID" value="KEY74082.1"/>
    <property type="molecule type" value="Genomic_DNA"/>
</dbReference>
<sequence>MISLKKLTD</sequence>
<organism evidence="1 2">
    <name type="scientific">Stachybotrys chartarum (strain CBS 109288 / IBT 7711)</name>
    <name type="common">Toxic black mold</name>
    <name type="synonym">Stilbospora chartarum</name>
    <dbReference type="NCBI Taxonomy" id="1280523"/>
    <lineage>
        <taxon>Eukaryota</taxon>
        <taxon>Fungi</taxon>
        <taxon>Dikarya</taxon>
        <taxon>Ascomycota</taxon>
        <taxon>Pezizomycotina</taxon>
        <taxon>Sordariomycetes</taxon>
        <taxon>Hypocreomycetidae</taxon>
        <taxon>Hypocreales</taxon>
        <taxon>Stachybotryaceae</taxon>
        <taxon>Stachybotrys</taxon>
    </lineage>
</organism>
<name>A0A084B953_STACB</name>
<dbReference type="HOGENOM" id="CLU_3439201_0_0_1"/>
<feature type="non-terminal residue" evidence="1">
    <location>
        <position position="9"/>
    </location>
</feature>
<dbReference type="Proteomes" id="UP000028045">
    <property type="component" value="Unassembled WGS sequence"/>
</dbReference>
<proteinExistence type="predicted"/>
<keyword evidence="2" id="KW-1185">Reference proteome</keyword>
<protein>
    <submittedName>
        <fullName evidence="1">Uncharacterized protein</fullName>
    </submittedName>
</protein>
<gene>
    <name evidence="1" type="ORF">S7711_11635</name>
</gene>